<evidence type="ECO:0000313" key="2">
    <source>
        <dbReference type="EMBL" id="GAH70502.1"/>
    </source>
</evidence>
<keyword evidence="1" id="KW-1133">Transmembrane helix</keyword>
<proteinExistence type="predicted"/>
<sequence length="155" mass="17894">MSGLRERLRAQGIGEGQYEFKLVIMRPGLNSHHIIRKEILEFTHKINDTIYEVDPTTIYIWKPKLRRRLGWKLKRIKNGFMAIYREGQPKAIEYKSPKVTPNLIKVIYTSGALTKALKDEFKEGMNVKTLFMIFMVLAVGLVLYLALTGQLKLGV</sequence>
<protein>
    <submittedName>
        <fullName evidence="2">Uncharacterized protein</fullName>
    </submittedName>
</protein>
<reference evidence="2" key="1">
    <citation type="journal article" date="2014" name="Front. Microbiol.">
        <title>High frequency of phylogenetically diverse reductive dehalogenase-homologous genes in deep subseafloor sedimentary metagenomes.</title>
        <authorList>
            <person name="Kawai M."/>
            <person name="Futagami T."/>
            <person name="Toyoda A."/>
            <person name="Takaki Y."/>
            <person name="Nishi S."/>
            <person name="Hori S."/>
            <person name="Arai W."/>
            <person name="Tsubouchi T."/>
            <person name="Morono Y."/>
            <person name="Uchiyama I."/>
            <person name="Ito T."/>
            <person name="Fujiyama A."/>
            <person name="Inagaki F."/>
            <person name="Takami H."/>
        </authorList>
    </citation>
    <scope>NUCLEOTIDE SEQUENCE</scope>
    <source>
        <strain evidence="2">Expedition CK06-06</strain>
    </source>
</reference>
<keyword evidence="1" id="KW-0472">Membrane</keyword>
<dbReference type="EMBL" id="BARU01027109">
    <property type="protein sequence ID" value="GAH70502.1"/>
    <property type="molecule type" value="Genomic_DNA"/>
</dbReference>
<name>X1HM19_9ZZZZ</name>
<dbReference type="AlphaFoldDB" id="X1HM19"/>
<organism evidence="2">
    <name type="scientific">marine sediment metagenome</name>
    <dbReference type="NCBI Taxonomy" id="412755"/>
    <lineage>
        <taxon>unclassified sequences</taxon>
        <taxon>metagenomes</taxon>
        <taxon>ecological metagenomes</taxon>
    </lineage>
</organism>
<evidence type="ECO:0000256" key="1">
    <source>
        <dbReference type="SAM" id="Phobius"/>
    </source>
</evidence>
<keyword evidence="1" id="KW-0812">Transmembrane</keyword>
<accession>X1HM19</accession>
<feature type="transmembrane region" description="Helical" evidence="1">
    <location>
        <begin position="129"/>
        <end position="147"/>
    </location>
</feature>
<gene>
    <name evidence="2" type="ORF">S03H2_43455</name>
</gene>
<comment type="caution">
    <text evidence="2">The sequence shown here is derived from an EMBL/GenBank/DDBJ whole genome shotgun (WGS) entry which is preliminary data.</text>
</comment>